<name>A0A4Z0MB55_9BACT</name>
<proteinExistence type="predicted"/>
<organism evidence="1 2">
    <name type="scientific">Hymenobacter wooponensis</name>
    <dbReference type="NCBI Taxonomy" id="1525360"/>
    <lineage>
        <taxon>Bacteria</taxon>
        <taxon>Pseudomonadati</taxon>
        <taxon>Bacteroidota</taxon>
        <taxon>Cytophagia</taxon>
        <taxon>Cytophagales</taxon>
        <taxon>Hymenobacteraceae</taxon>
        <taxon>Hymenobacter</taxon>
    </lineage>
</organism>
<dbReference type="Proteomes" id="UP000298284">
    <property type="component" value="Unassembled WGS sequence"/>
</dbReference>
<accession>A0A4Z0MB55</accession>
<evidence type="ECO:0000313" key="1">
    <source>
        <dbReference type="EMBL" id="TGD76993.1"/>
    </source>
</evidence>
<evidence type="ECO:0000313" key="2">
    <source>
        <dbReference type="Proteomes" id="UP000298284"/>
    </source>
</evidence>
<protein>
    <submittedName>
        <fullName evidence="1">Uncharacterized protein</fullName>
    </submittedName>
</protein>
<reference evidence="1 2" key="1">
    <citation type="submission" date="2019-04" db="EMBL/GenBank/DDBJ databases">
        <authorList>
            <person name="Feng G."/>
            <person name="Zhang J."/>
            <person name="Zhu H."/>
        </authorList>
    </citation>
    <scope>NUCLEOTIDE SEQUENCE [LARGE SCALE GENOMIC DNA]</scope>
    <source>
        <strain evidence="1 2">JCM 19491</strain>
    </source>
</reference>
<comment type="caution">
    <text evidence="1">The sequence shown here is derived from an EMBL/GenBank/DDBJ whole genome shotgun (WGS) entry which is preliminary data.</text>
</comment>
<dbReference type="EMBL" id="SRKZ01000011">
    <property type="protein sequence ID" value="TGD76993.1"/>
    <property type="molecule type" value="Genomic_DNA"/>
</dbReference>
<dbReference type="AlphaFoldDB" id="A0A4Z0MB55"/>
<dbReference type="RefSeq" id="WP_135533121.1">
    <property type="nucleotide sequence ID" value="NZ_SRKZ01000011.1"/>
</dbReference>
<gene>
    <name evidence="1" type="ORF">EU557_24770</name>
</gene>
<sequence>MLTNLNSCLLPFIGLSAGAVSMVTVVAARPRGHQPALPALLPYWHHLPGTSRSAYSITFNSILSLQTVRINIVSS</sequence>
<keyword evidence="2" id="KW-1185">Reference proteome</keyword>